<dbReference type="SUPFAM" id="SSF52540">
    <property type="entry name" value="P-loop containing nucleoside triphosphate hydrolases"/>
    <property type="match status" value="1"/>
</dbReference>
<evidence type="ECO:0000256" key="6">
    <source>
        <dbReference type="ARBA" id="ARBA00022806"/>
    </source>
</evidence>
<comment type="function">
    <text evidence="10 13">The main replicative DNA helicase, it participates in initiation and elongation during chromosome replication. Travels ahead of the DNA replisome, separating dsDNA into templates for DNA synthesis. A processive ATP-dependent 5'-3' DNA helicase it has DNA-dependent ATPase activity.</text>
</comment>
<dbReference type="GO" id="GO:0006269">
    <property type="term" value="P:DNA replication, synthesis of primer"/>
    <property type="evidence" value="ECO:0007669"/>
    <property type="project" value="UniProtKB-UniRule"/>
</dbReference>
<dbReference type="OrthoDB" id="9773982at2"/>
<name>A0A2I7N5X5_9NEIS</name>
<keyword evidence="7 13" id="KW-0067">ATP-binding</keyword>
<dbReference type="CDD" id="cd00984">
    <property type="entry name" value="DnaB_C"/>
    <property type="match status" value="1"/>
</dbReference>
<evidence type="ECO:0000256" key="10">
    <source>
        <dbReference type="ARBA" id="ARBA00044932"/>
    </source>
</evidence>
<dbReference type="GO" id="GO:0005524">
    <property type="term" value="F:ATP binding"/>
    <property type="evidence" value="ECO:0007669"/>
    <property type="project" value="UniProtKB-UniRule"/>
</dbReference>
<dbReference type="Gene3D" id="1.10.860.10">
    <property type="entry name" value="DNAb Helicase, Chain A"/>
    <property type="match status" value="1"/>
</dbReference>
<keyword evidence="4 13" id="KW-0547">Nucleotide-binding</keyword>
<evidence type="ECO:0000256" key="4">
    <source>
        <dbReference type="ARBA" id="ARBA00022741"/>
    </source>
</evidence>
<dbReference type="Gene3D" id="3.40.50.300">
    <property type="entry name" value="P-loop containing nucleotide triphosphate hydrolases"/>
    <property type="match status" value="1"/>
</dbReference>
<keyword evidence="6 13" id="KW-0347">Helicase</keyword>
<dbReference type="FunFam" id="3.40.50.300:FF:000076">
    <property type="entry name" value="Replicative DNA helicase"/>
    <property type="match status" value="1"/>
</dbReference>
<keyword evidence="8 13" id="KW-0238">DNA-binding</keyword>
<evidence type="ECO:0000313" key="15">
    <source>
        <dbReference type="EMBL" id="AUR51831.1"/>
    </source>
</evidence>
<dbReference type="GO" id="GO:0016887">
    <property type="term" value="F:ATP hydrolysis activity"/>
    <property type="evidence" value="ECO:0007669"/>
    <property type="project" value="RHEA"/>
</dbReference>
<evidence type="ECO:0000256" key="8">
    <source>
        <dbReference type="ARBA" id="ARBA00023125"/>
    </source>
</evidence>
<dbReference type="GO" id="GO:0003677">
    <property type="term" value="F:DNA binding"/>
    <property type="evidence" value="ECO:0007669"/>
    <property type="project" value="UniProtKB-UniRule"/>
</dbReference>
<dbReference type="AlphaFoldDB" id="A0A2I7N5X5"/>
<dbReference type="Pfam" id="PF03796">
    <property type="entry name" value="DnaB_C"/>
    <property type="match status" value="1"/>
</dbReference>
<keyword evidence="9" id="KW-0413">Isomerase</keyword>
<dbReference type="InterPro" id="IPR027417">
    <property type="entry name" value="P-loop_NTPase"/>
</dbReference>
<dbReference type="Pfam" id="PF00772">
    <property type="entry name" value="DnaB"/>
    <property type="match status" value="1"/>
</dbReference>
<evidence type="ECO:0000313" key="16">
    <source>
        <dbReference type="Proteomes" id="UP000236655"/>
    </source>
</evidence>
<sequence length="460" mass="51613">MAISDNTLTALKTPPHSIEAEQFLLGGVLLDENAFDYIGGSLFPKHFYRKEHQIIFEHISKLKADNKNVDAITVAESLKLNNQLEFTGGIDYLHNLVESTVSSTNIQSYSEIIRERFILRELISASNVIADTAYAPQGRNVDQILDESEQKIFNIKDLNASNKQFSQFRDLLDEVIAKMMEAAQRDDKDGITGVATHYSELDRYTSGLQRGELIIVAGRPGMGKTSFALNVAENIAIRNKMPVAVFSLEMPAVQLVQRMLSSCARVDQSQMKRGDVTHDDMEKIYIAMNELKNAPIHIAETSGINVIDLRARARRLSDRVGKLGLIVIDYVQIMTGISTGPGSNRAQEIAEISRSLKTLAIELDVPIILLSQLNRDVESRTDKRPNISDLRESGALEQDADIILLLYRDDYYNREDSKEKGIAELNIAKNRSGSTGTVKLAFLNQYTRFENLAYEWESEH</sequence>
<dbReference type="EC" id="5.6.2.3" evidence="12 13"/>
<evidence type="ECO:0000256" key="12">
    <source>
        <dbReference type="NCBIfam" id="TIGR00665"/>
    </source>
</evidence>
<dbReference type="PANTHER" id="PTHR30153">
    <property type="entry name" value="REPLICATIVE DNA HELICASE DNAB"/>
    <property type="match status" value="1"/>
</dbReference>
<dbReference type="InterPro" id="IPR007692">
    <property type="entry name" value="DNA_helicase_DnaB"/>
</dbReference>
<dbReference type="SUPFAM" id="SSF48024">
    <property type="entry name" value="N-terminal domain of DnaB helicase"/>
    <property type="match status" value="1"/>
</dbReference>
<proteinExistence type="inferred from homology"/>
<dbReference type="GO" id="GO:0005829">
    <property type="term" value="C:cytosol"/>
    <property type="evidence" value="ECO:0007669"/>
    <property type="project" value="TreeGrafter"/>
</dbReference>
<keyword evidence="2 13" id="KW-0639">Primosome</keyword>
<evidence type="ECO:0000256" key="2">
    <source>
        <dbReference type="ARBA" id="ARBA00022515"/>
    </source>
</evidence>
<dbReference type="InterPro" id="IPR007693">
    <property type="entry name" value="DNA_helicase_DnaB-like_N"/>
</dbReference>
<reference evidence="16" key="1">
    <citation type="submission" date="2017-11" db="EMBL/GenBank/DDBJ databases">
        <authorList>
            <person name="Chan K.G."/>
            <person name="Lee L.S."/>
        </authorList>
    </citation>
    <scope>NUCLEOTIDE SEQUENCE [LARGE SCALE GENOMIC DNA]</scope>
    <source>
        <strain evidence="16">DSM 100970</strain>
    </source>
</reference>
<dbReference type="KEGG" id="nba:CUN60_05810"/>
<evidence type="ECO:0000256" key="3">
    <source>
        <dbReference type="ARBA" id="ARBA00022705"/>
    </source>
</evidence>
<dbReference type="RefSeq" id="WP_102951128.1">
    <property type="nucleotide sequence ID" value="NZ_CP024847.1"/>
</dbReference>
<dbReference type="InterPro" id="IPR036185">
    <property type="entry name" value="DNA_heli_DnaB-like_N_sf"/>
</dbReference>
<dbReference type="GO" id="GO:0043139">
    <property type="term" value="F:5'-3' DNA helicase activity"/>
    <property type="evidence" value="ECO:0007669"/>
    <property type="project" value="UniProtKB-EC"/>
</dbReference>
<organism evidence="15 16">
    <name type="scientific">Aquella oligotrophica</name>
    <dbReference type="NCBI Taxonomy" id="2067065"/>
    <lineage>
        <taxon>Bacteria</taxon>
        <taxon>Pseudomonadati</taxon>
        <taxon>Pseudomonadota</taxon>
        <taxon>Betaproteobacteria</taxon>
        <taxon>Neisseriales</taxon>
        <taxon>Neisseriaceae</taxon>
        <taxon>Aquella</taxon>
    </lineage>
</organism>
<dbReference type="PROSITE" id="PS51199">
    <property type="entry name" value="SF4_HELICASE"/>
    <property type="match status" value="1"/>
</dbReference>
<keyword evidence="3 13" id="KW-0235">DNA replication</keyword>
<gene>
    <name evidence="15" type="ORF">CUN60_05810</name>
</gene>
<comment type="similarity">
    <text evidence="1 13">Belongs to the helicase family. DnaB subfamily.</text>
</comment>
<dbReference type="Proteomes" id="UP000236655">
    <property type="component" value="Chromosome"/>
</dbReference>
<dbReference type="PANTHER" id="PTHR30153:SF2">
    <property type="entry name" value="REPLICATIVE DNA HELICASE"/>
    <property type="match status" value="1"/>
</dbReference>
<evidence type="ECO:0000256" key="1">
    <source>
        <dbReference type="ARBA" id="ARBA00008428"/>
    </source>
</evidence>
<dbReference type="InterPro" id="IPR003593">
    <property type="entry name" value="AAA+_ATPase"/>
</dbReference>
<keyword evidence="5 13" id="KW-0378">Hydrolase</keyword>
<dbReference type="EMBL" id="CP024847">
    <property type="protein sequence ID" value="AUR51831.1"/>
    <property type="molecule type" value="Genomic_DNA"/>
</dbReference>
<evidence type="ECO:0000259" key="14">
    <source>
        <dbReference type="PROSITE" id="PS51199"/>
    </source>
</evidence>
<dbReference type="NCBIfam" id="TIGR00665">
    <property type="entry name" value="DnaB"/>
    <property type="match status" value="1"/>
</dbReference>
<keyword evidence="16" id="KW-1185">Reference proteome</keyword>
<dbReference type="GO" id="GO:1990077">
    <property type="term" value="C:primosome complex"/>
    <property type="evidence" value="ECO:0007669"/>
    <property type="project" value="UniProtKB-UniRule"/>
</dbReference>
<dbReference type="GO" id="GO:0042802">
    <property type="term" value="F:identical protein binding"/>
    <property type="evidence" value="ECO:0007669"/>
    <property type="project" value="UniProtKB-ARBA"/>
</dbReference>
<evidence type="ECO:0000256" key="5">
    <source>
        <dbReference type="ARBA" id="ARBA00022801"/>
    </source>
</evidence>
<dbReference type="SMART" id="SM00382">
    <property type="entry name" value="AAA"/>
    <property type="match status" value="1"/>
</dbReference>
<evidence type="ECO:0000256" key="11">
    <source>
        <dbReference type="ARBA" id="ARBA00048954"/>
    </source>
</evidence>
<protein>
    <recommendedName>
        <fullName evidence="12 13">Replicative DNA helicase</fullName>
        <ecNumber evidence="12 13">5.6.2.3</ecNumber>
    </recommendedName>
</protein>
<dbReference type="InterPro" id="IPR007694">
    <property type="entry name" value="DNA_helicase_DnaB-like_C"/>
</dbReference>
<feature type="domain" description="SF4 helicase" evidence="14">
    <location>
        <begin position="187"/>
        <end position="456"/>
    </location>
</feature>
<evidence type="ECO:0000256" key="9">
    <source>
        <dbReference type="ARBA" id="ARBA00023235"/>
    </source>
</evidence>
<dbReference type="InterPro" id="IPR016136">
    <property type="entry name" value="DNA_helicase_N/primase_C"/>
</dbReference>
<accession>A0A2I7N5X5</accession>
<dbReference type="NCBIfam" id="NF004384">
    <property type="entry name" value="PRK05748.1"/>
    <property type="match status" value="1"/>
</dbReference>
<evidence type="ECO:0000256" key="13">
    <source>
        <dbReference type="RuleBase" id="RU362085"/>
    </source>
</evidence>
<dbReference type="FunFam" id="1.10.860.10:FF:000001">
    <property type="entry name" value="Replicative DNA helicase"/>
    <property type="match status" value="1"/>
</dbReference>
<evidence type="ECO:0000256" key="7">
    <source>
        <dbReference type="ARBA" id="ARBA00022840"/>
    </source>
</evidence>
<comment type="catalytic activity">
    <reaction evidence="11 13">
        <text>ATP + H2O = ADP + phosphate + H(+)</text>
        <dbReference type="Rhea" id="RHEA:13065"/>
        <dbReference type="ChEBI" id="CHEBI:15377"/>
        <dbReference type="ChEBI" id="CHEBI:15378"/>
        <dbReference type="ChEBI" id="CHEBI:30616"/>
        <dbReference type="ChEBI" id="CHEBI:43474"/>
        <dbReference type="ChEBI" id="CHEBI:456216"/>
        <dbReference type="EC" id="5.6.2.3"/>
    </reaction>
</comment>